<protein>
    <submittedName>
        <fullName evidence="2">Uncharacterized protein</fullName>
    </submittedName>
</protein>
<evidence type="ECO:0000313" key="3">
    <source>
        <dbReference type="Proteomes" id="UP000004682"/>
    </source>
</evidence>
<gene>
    <name evidence="2" type="ORF">A33K_17745</name>
</gene>
<proteinExistence type="predicted"/>
<reference evidence="3" key="1">
    <citation type="journal article" date="2012" name="J. Bacteriol.">
        <title>Revised Genome Sequence of Burkholderia thailandensis MSMB43 with Improved Annotation.</title>
        <authorList>
            <person name="Zhuo Y."/>
            <person name="Liu L."/>
            <person name="Wang Q."/>
            <person name="Liu X."/>
            <person name="Ren B."/>
            <person name="Liu M."/>
            <person name="Ni P."/>
            <person name="Cheng Y.Q."/>
            <person name="Zhang L."/>
        </authorList>
    </citation>
    <scope>NUCLEOTIDE SEQUENCE [LARGE SCALE GENOMIC DNA]</scope>
    <source>
        <strain evidence="3">MSMB43</strain>
    </source>
</reference>
<dbReference type="EMBL" id="JH692066">
    <property type="protein sequence ID" value="EIP85687.1"/>
    <property type="molecule type" value="Genomic_DNA"/>
</dbReference>
<keyword evidence="3" id="KW-1185">Reference proteome</keyword>
<feature type="region of interest" description="Disordered" evidence="1">
    <location>
        <begin position="29"/>
        <end position="52"/>
    </location>
</feature>
<evidence type="ECO:0000256" key="1">
    <source>
        <dbReference type="SAM" id="MobiDB-lite"/>
    </source>
</evidence>
<name>A0ABN0G0C8_9BURK</name>
<organism evidence="2 3">
    <name type="scientific">Burkholderia humptydooensis MSMB43</name>
    <dbReference type="NCBI Taxonomy" id="441157"/>
    <lineage>
        <taxon>Bacteria</taxon>
        <taxon>Pseudomonadati</taxon>
        <taxon>Pseudomonadota</taxon>
        <taxon>Betaproteobacteria</taxon>
        <taxon>Burkholderiales</taxon>
        <taxon>Burkholderiaceae</taxon>
        <taxon>Burkholderia</taxon>
        <taxon>pseudomallei group</taxon>
    </lineage>
</organism>
<accession>A0ABN0G0C8</accession>
<dbReference type="Proteomes" id="UP000004682">
    <property type="component" value="Unassembled WGS sequence"/>
</dbReference>
<sequence>MMLAPLRTPCGVREIRMDREAGASALIFSDAASGPRSSVRGEASAPSFTPDR</sequence>
<evidence type="ECO:0000313" key="2">
    <source>
        <dbReference type="EMBL" id="EIP85687.1"/>
    </source>
</evidence>